<keyword evidence="2" id="KW-1185">Reference proteome</keyword>
<accession>A0A2I0WRH9</accession>
<dbReference type="Proteomes" id="UP000233837">
    <property type="component" value="Unassembled WGS sequence"/>
</dbReference>
<proteinExistence type="predicted"/>
<evidence type="ECO:0000313" key="2">
    <source>
        <dbReference type="Proteomes" id="UP000233837"/>
    </source>
</evidence>
<gene>
    <name evidence="1" type="ORF">MA16_Dca027023</name>
</gene>
<sequence length="236" mass="26397">MGLEHERSLPMGCAKGRDLMLSGISMASRGAVACEADQKMTEACYYAKPADRDNFRDFDTELRRSKFRQAASCKILPPKAVPALFLLFSSANQPSISFSFCFLHLHNITNFTIHSQQQSSHKNSSSLQFGCIFLFKNTKNSNSSNHLHPGASLTHGMLFLMPFQRNCSLLLLIFQLQQPFFSPQITALLMLFLPPSLIYNLLQGPVLKNNSAAHHSNCNSAHSCFSTRFILFKNSV</sequence>
<organism evidence="1 2">
    <name type="scientific">Dendrobium catenatum</name>
    <dbReference type="NCBI Taxonomy" id="906689"/>
    <lineage>
        <taxon>Eukaryota</taxon>
        <taxon>Viridiplantae</taxon>
        <taxon>Streptophyta</taxon>
        <taxon>Embryophyta</taxon>
        <taxon>Tracheophyta</taxon>
        <taxon>Spermatophyta</taxon>
        <taxon>Magnoliopsida</taxon>
        <taxon>Liliopsida</taxon>
        <taxon>Asparagales</taxon>
        <taxon>Orchidaceae</taxon>
        <taxon>Epidendroideae</taxon>
        <taxon>Malaxideae</taxon>
        <taxon>Dendrobiinae</taxon>
        <taxon>Dendrobium</taxon>
    </lineage>
</organism>
<evidence type="ECO:0000313" key="1">
    <source>
        <dbReference type="EMBL" id="PKU78268.1"/>
    </source>
</evidence>
<protein>
    <submittedName>
        <fullName evidence="1">Uncharacterized protein</fullName>
    </submittedName>
</protein>
<dbReference type="EMBL" id="KZ502461">
    <property type="protein sequence ID" value="PKU78268.1"/>
    <property type="molecule type" value="Genomic_DNA"/>
</dbReference>
<reference evidence="1 2" key="1">
    <citation type="journal article" date="2016" name="Sci. Rep.">
        <title>The Dendrobium catenatum Lindl. genome sequence provides insights into polysaccharide synthase, floral development and adaptive evolution.</title>
        <authorList>
            <person name="Zhang G.Q."/>
            <person name="Xu Q."/>
            <person name="Bian C."/>
            <person name="Tsai W.C."/>
            <person name="Yeh C.M."/>
            <person name="Liu K.W."/>
            <person name="Yoshida K."/>
            <person name="Zhang L.S."/>
            <person name="Chang S.B."/>
            <person name="Chen F."/>
            <person name="Shi Y."/>
            <person name="Su Y.Y."/>
            <person name="Zhang Y.Q."/>
            <person name="Chen L.J."/>
            <person name="Yin Y."/>
            <person name="Lin M."/>
            <person name="Huang H."/>
            <person name="Deng H."/>
            <person name="Wang Z.W."/>
            <person name="Zhu S.L."/>
            <person name="Zhao X."/>
            <person name="Deng C."/>
            <person name="Niu S.C."/>
            <person name="Huang J."/>
            <person name="Wang M."/>
            <person name="Liu G.H."/>
            <person name="Yang H.J."/>
            <person name="Xiao X.J."/>
            <person name="Hsiao Y.Y."/>
            <person name="Wu W.L."/>
            <person name="Chen Y.Y."/>
            <person name="Mitsuda N."/>
            <person name="Ohme-Takagi M."/>
            <person name="Luo Y.B."/>
            <person name="Van de Peer Y."/>
            <person name="Liu Z.J."/>
        </authorList>
    </citation>
    <scope>NUCLEOTIDE SEQUENCE [LARGE SCALE GENOMIC DNA]</scope>
    <source>
        <tissue evidence="1">The whole plant</tissue>
    </source>
</reference>
<dbReference type="AlphaFoldDB" id="A0A2I0WRH9"/>
<name>A0A2I0WRH9_9ASPA</name>
<reference evidence="1 2" key="2">
    <citation type="journal article" date="2017" name="Nature">
        <title>The Apostasia genome and the evolution of orchids.</title>
        <authorList>
            <person name="Zhang G.Q."/>
            <person name="Liu K.W."/>
            <person name="Li Z."/>
            <person name="Lohaus R."/>
            <person name="Hsiao Y.Y."/>
            <person name="Niu S.C."/>
            <person name="Wang J.Y."/>
            <person name="Lin Y.C."/>
            <person name="Xu Q."/>
            <person name="Chen L.J."/>
            <person name="Yoshida K."/>
            <person name="Fujiwara S."/>
            <person name="Wang Z.W."/>
            <person name="Zhang Y.Q."/>
            <person name="Mitsuda N."/>
            <person name="Wang M."/>
            <person name="Liu G.H."/>
            <person name="Pecoraro L."/>
            <person name="Huang H.X."/>
            <person name="Xiao X.J."/>
            <person name="Lin M."/>
            <person name="Wu X.Y."/>
            <person name="Wu W.L."/>
            <person name="Chen Y.Y."/>
            <person name="Chang S.B."/>
            <person name="Sakamoto S."/>
            <person name="Ohme-Takagi M."/>
            <person name="Yagi M."/>
            <person name="Zeng S.J."/>
            <person name="Shen C.Y."/>
            <person name="Yeh C.M."/>
            <person name="Luo Y.B."/>
            <person name="Tsai W.C."/>
            <person name="Van de Peer Y."/>
            <person name="Liu Z.J."/>
        </authorList>
    </citation>
    <scope>NUCLEOTIDE SEQUENCE [LARGE SCALE GENOMIC DNA]</scope>
    <source>
        <tissue evidence="1">The whole plant</tissue>
    </source>
</reference>